<keyword evidence="8" id="KW-1185">Reference proteome</keyword>
<evidence type="ECO:0000256" key="1">
    <source>
        <dbReference type="ARBA" id="ARBA00008857"/>
    </source>
</evidence>
<accession>A0A017HQW4</accession>
<comment type="caution">
    <text evidence="7">The sequence shown here is derived from an EMBL/GenBank/DDBJ whole genome shotgun (WGS) entry which is preliminary data.</text>
</comment>
<dbReference type="HOGENOM" id="CLU_056713_2_0_5"/>
<proteinExistence type="inferred from homology"/>
<evidence type="ECO:0000256" key="4">
    <source>
        <dbReference type="ARBA" id="ARBA00023172"/>
    </source>
</evidence>
<organism evidence="7 8">
    <name type="scientific">Rubellimicrobium mesophilum DSM 19309</name>
    <dbReference type="NCBI Taxonomy" id="442562"/>
    <lineage>
        <taxon>Bacteria</taxon>
        <taxon>Pseudomonadati</taxon>
        <taxon>Pseudomonadota</taxon>
        <taxon>Alphaproteobacteria</taxon>
        <taxon>Rhodobacterales</taxon>
        <taxon>Roseobacteraceae</taxon>
        <taxon>Rubellimicrobium</taxon>
    </lineage>
</organism>
<keyword evidence="4" id="KW-0233">DNA recombination</keyword>
<dbReference type="AlphaFoldDB" id="A0A017HQW4"/>
<dbReference type="Gene3D" id="1.10.443.10">
    <property type="entry name" value="Intergrase catalytic core"/>
    <property type="match status" value="1"/>
</dbReference>
<comment type="similarity">
    <text evidence="1">Belongs to the 'phage' integrase family.</text>
</comment>
<evidence type="ECO:0000256" key="5">
    <source>
        <dbReference type="SAM" id="MobiDB-lite"/>
    </source>
</evidence>
<dbReference type="GO" id="GO:0006310">
    <property type="term" value="P:DNA recombination"/>
    <property type="evidence" value="ECO:0007669"/>
    <property type="project" value="UniProtKB-KW"/>
</dbReference>
<dbReference type="RefSeq" id="WP_169791111.1">
    <property type="nucleotide sequence ID" value="NZ_KK088521.1"/>
</dbReference>
<dbReference type="Pfam" id="PF00589">
    <property type="entry name" value="Phage_integrase"/>
    <property type="match status" value="1"/>
</dbReference>
<dbReference type="InterPro" id="IPR013762">
    <property type="entry name" value="Integrase-like_cat_sf"/>
</dbReference>
<dbReference type="Gene3D" id="1.10.150.130">
    <property type="match status" value="1"/>
</dbReference>
<dbReference type="PANTHER" id="PTHR30349">
    <property type="entry name" value="PHAGE INTEGRASE-RELATED"/>
    <property type="match status" value="1"/>
</dbReference>
<dbReference type="InterPro" id="IPR010998">
    <property type="entry name" value="Integrase_recombinase_N"/>
</dbReference>
<dbReference type="SUPFAM" id="SSF56349">
    <property type="entry name" value="DNA breaking-rejoining enzymes"/>
    <property type="match status" value="1"/>
</dbReference>
<feature type="domain" description="Tyr recombinase" evidence="6">
    <location>
        <begin position="165"/>
        <end position="338"/>
    </location>
</feature>
<evidence type="ECO:0000313" key="8">
    <source>
        <dbReference type="Proteomes" id="UP000019666"/>
    </source>
</evidence>
<keyword evidence="2" id="KW-0229">DNA integration</keyword>
<dbReference type="GO" id="GO:0003677">
    <property type="term" value="F:DNA binding"/>
    <property type="evidence" value="ECO:0007669"/>
    <property type="project" value="UniProtKB-KW"/>
</dbReference>
<evidence type="ECO:0000256" key="3">
    <source>
        <dbReference type="ARBA" id="ARBA00023125"/>
    </source>
</evidence>
<protein>
    <submittedName>
        <fullName evidence="7">Mobile element protein</fullName>
    </submittedName>
</protein>
<evidence type="ECO:0000313" key="7">
    <source>
        <dbReference type="EMBL" id="EYD76776.1"/>
    </source>
</evidence>
<keyword evidence="3" id="KW-0238">DNA-binding</keyword>
<evidence type="ECO:0000259" key="6">
    <source>
        <dbReference type="PROSITE" id="PS51898"/>
    </source>
</evidence>
<dbReference type="InterPro" id="IPR002104">
    <property type="entry name" value="Integrase_catalytic"/>
</dbReference>
<dbReference type="PROSITE" id="PS51898">
    <property type="entry name" value="TYR_RECOMBINASE"/>
    <property type="match status" value="1"/>
</dbReference>
<dbReference type="Proteomes" id="UP000019666">
    <property type="component" value="Unassembled WGS sequence"/>
</dbReference>
<sequence>MKRKHNPFPGVSRVTDRHGRVRFRFRRKGFDTYLPGSYASAEFRAAYEAAVTGAKTPIRSKAALGTFGWLIEFYLASGRFKDLSEQARRVFRHELDWIRREIGDLPFARFGVRHVEALMSKKEGPAAANRVKKNLSILFNFAIKHEMGITANPARHAERRKQNPDGYHTWTDAEILRFLDVHGPGTQARLCLLLALNTGMARQDLCRAGWQDVTGWGGPEPRIAYRRGKTGQGADLPILPELAEELAQLPRDRMLFLTHGARGLPYKPETLGNWWQDRRREAGVPGSLHGLRKAGATRLANAGAGEREIMAFLAHATPKEGATYTKKADRARLADSGLAKLQDANPGRKLSTLRPKLDKGDAK</sequence>
<dbReference type="InterPro" id="IPR050090">
    <property type="entry name" value="Tyrosine_recombinase_XerCD"/>
</dbReference>
<dbReference type="STRING" id="442562.Rumeso_01734"/>
<dbReference type="PANTHER" id="PTHR30349:SF41">
    <property type="entry name" value="INTEGRASE_RECOMBINASE PROTEIN MJ0367-RELATED"/>
    <property type="match status" value="1"/>
</dbReference>
<dbReference type="EMBL" id="AOSK01000041">
    <property type="protein sequence ID" value="EYD76776.1"/>
    <property type="molecule type" value="Genomic_DNA"/>
</dbReference>
<dbReference type="GO" id="GO:0015074">
    <property type="term" value="P:DNA integration"/>
    <property type="evidence" value="ECO:0007669"/>
    <property type="project" value="UniProtKB-KW"/>
</dbReference>
<evidence type="ECO:0000256" key="2">
    <source>
        <dbReference type="ARBA" id="ARBA00022908"/>
    </source>
</evidence>
<name>A0A017HQW4_9RHOB</name>
<feature type="region of interest" description="Disordered" evidence="5">
    <location>
        <begin position="338"/>
        <end position="363"/>
    </location>
</feature>
<gene>
    <name evidence="7" type="ORF">Rumeso_01734</name>
</gene>
<dbReference type="InterPro" id="IPR011010">
    <property type="entry name" value="DNA_brk_join_enz"/>
</dbReference>
<reference evidence="7 8" key="1">
    <citation type="submission" date="2013-02" db="EMBL/GenBank/DDBJ databases">
        <authorList>
            <person name="Fiebig A."/>
            <person name="Goeker M."/>
            <person name="Klenk H.-P.P."/>
        </authorList>
    </citation>
    <scope>NUCLEOTIDE SEQUENCE [LARGE SCALE GENOMIC DNA]</scope>
    <source>
        <strain evidence="7 8">DSM 19309</strain>
    </source>
</reference>